<reference evidence="2 3" key="1">
    <citation type="submission" date="2009-06" db="EMBL/GenBank/DDBJ databases">
        <title>The Genome Sequence of Loxodonta africana (African elephant).</title>
        <authorList>
            <person name="Di Palma F."/>
            <person name="Heiman D."/>
            <person name="Young S."/>
            <person name="Johnson J."/>
            <person name="Lander E.S."/>
            <person name="Lindblad-Toh K."/>
        </authorList>
    </citation>
    <scope>NUCLEOTIDE SEQUENCE [LARGE SCALE GENOMIC DNA]</scope>
    <source>
        <strain evidence="2 3">Isolate ISIS603380</strain>
    </source>
</reference>
<reference evidence="2" key="2">
    <citation type="submission" date="2025-08" db="UniProtKB">
        <authorList>
            <consortium name="Ensembl"/>
        </authorList>
    </citation>
    <scope>IDENTIFICATION</scope>
    <source>
        <strain evidence="2">Isolate ISIS603380</strain>
    </source>
</reference>
<feature type="region of interest" description="Disordered" evidence="1">
    <location>
        <begin position="107"/>
        <end position="158"/>
    </location>
</feature>
<dbReference type="InParanoid" id="G3UAV2"/>
<accession>G3UAV2</accession>
<dbReference type="eggNOG" id="ENOG502TEIY">
    <property type="taxonomic scope" value="Eukaryota"/>
</dbReference>
<dbReference type="Ensembl" id="ENSLAFT00000034394.1">
    <property type="protein sequence ID" value="ENSLAFP00000024960.1"/>
    <property type="gene ID" value="ENSLAFG00000026257.1"/>
</dbReference>
<reference evidence="2" key="3">
    <citation type="submission" date="2025-09" db="UniProtKB">
        <authorList>
            <consortium name="Ensembl"/>
        </authorList>
    </citation>
    <scope>IDENTIFICATION</scope>
    <source>
        <strain evidence="2">Isolate ISIS603380</strain>
    </source>
</reference>
<dbReference type="PANTHER" id="PTHR38495">
    <property type="entry name" value="MCG11474"/>
    <property type="match status" value="1"/>
</dbReference>
<dbReference type="Proteomes" id="UP000007646">
    <property type="component" value="Unassembled WGS sequence"/>
</dbReference>
<dbReference type="HOGENOM" id="CLU_1309764_0_0_1"/>
<dbReference type="PANTHER" id="PTHR38495:SF1">
    <property type="entry name" value="RIKEN CDNA 1700001K19 GENE"/>
    <property type="match status" value="1"/>
</dbReference>
<evidence type="ECO:0000256" key="1">
    <source>
        <dbReference type="SAM" id="MobiDB-lite"/>
    </source>
</evidence>
<keyword evidence="3" id="KW-1185">Reference proteome</keyword>
<dbReference type="OMA" id="CIRAAFG"/>
<dbReference type="GeneTree" id="ENSGT00520000057711"/>
<evidence type="ECO:0000313" key="3">
    <source>
        <dbReference type="Proteomes" id="UP000007646"/>
    </source>
</evidence>
<proteinExistence type="predicted"/>
<organism evidence="2 3">
    <name type="scientific">Loxodonta africana</name>
    <name type="common">African elephant</name>
    <dbReference type="NCBI Taxonomy" id="9785"/>
    <lineage>
        <taxon>Eukaryota</taxon>
        <taxon>Metazoa</taxon>
        <taxon>Chordata</taxon>
        <taxon>Craniata</taxon>
        <taxon>Vertebrata</taxon>
        <taxon>Euteleostomi</taxon>
        <taxon>Mammalia</taxon>
        <taxon>Eutheria</taxon>
        <taxon>Afrotheria</taxon>
        <taxon>Proboscidea</taxon>
        <taxon>Elephantidae</taxon>
        <taxon>Loxodonta</taxon>
    </lineage>
</organism>
<sequence length="179" mass="19537">QANHRKNRADFVEGIWREFLDPFDGDSEDSPGHSDYSANGCSLVTCNVTSQTPKSKSPEGVTLGDSVTSRCSDPLLQAASWIPAALEILDVDMQPVSEPMLPELQDSRMTEDQGPGAAGPFCNHVGPLGPGRPGESRAKGSRLPPRLGNERDKGPRFSVFKRKLELLLAEPEKNKRKKQ</sequence>
<name>G3UAV2_LOXAF</name>
<protein>
    <submittedName>
        <fullName evidence="2">Uncharacterized protein</fullName>
    </submittedName>
</protein>
<evidence type="ECO:0000313" key="2">
    <source>
        <dbReference type="Ensembl" id="ENSLAFP00000024960.1"/>
    </source>
</evidence>
<dbReference type="AlphaFoldDB" id="G3UAV2"/>